<accession>A0ACC1LSY5</accession>
<comment type="caution">
    <text evidence="1">The sequence shown here is derived from an EMBL/GenBank/DDBJ whole genome shotgun (WGS) entry which is preliminary data.</text>
</comment>
<keyword evidence="2" id="KW-1185">Reference proteome</keyword>
<sequence length="306" mass="36051">MSLTKVRRTMFDIEQRFNTRYQYPYVFLSDEEFSDEFKRSVQFMAGGLNGSRVEFGLVDRQDWRYPEWIDVDRAERAAEAWADANDYVADTPGWRHMVRYWAGPFAKHPLLQKYKYMWRLEPGSHYACDMDYDPILHMQTNGLSYGFSVSTEEMTDTVPTLFTSVVEYLLRNKASLANNSLTWILDKKKEYNRCHFLTNFEIVDLDFLRSDAYQGLFAHLDRSGGIYYERWTDASVRSMAVALLLEQHQVRWFEDIGYRHDALQSCPQSMERQMRCHCDPSKSTHLLPMSCSSRWTAARSIDISML</sequence>
<reference evidence="1" key="1">
    <citation type="submission" date="2022-07" db="EMBL/GenBank/DDBJ databases">
        <title>Phylogenomic reconstructions and comparative analyses of Kickxellomycotina fungi.</title>
        <authorList>
            <person name="Reynolds N.K."/>
            <person name="Stajich J.E."/>
            <person name="Barry K."/>
            <person name="Grigoriev I.V."/>
            <person name="Crous P."/>
            <person name="Smith M.E."/>
        </authorList>
    </citation>
    <scope>NUCLEOTIDE SEQUENCE</scope>
    <source>
        <strain evidence="1">CBS 102833</strain>
    </source>
</reference>
<gene>
    <name evidence="1" type="ORF">H4S07_000106</name>
</gene>
<proteinExistence type="predicted"/>
<name>A0ACC1LSY5_9FUNG</name>
<evidence type="ECO:0000313" key="2">
    <source>
        <dbReference type="Proteomes" id="UP001140096"/>
    </source>
</evidence>
<protein>
    <submittedName>
        <fullName evidence="1">Uncharacterized protein</fullName>
    </submittedName>
</protein>
<dbReference type="Proteomes" id="UP001140096">
    <property type="component" value="Unassembled WGS sequence"/>
</dbReference>
<evidence type="ECO:0000313" key="1">
    <source>
        <dbReference type="EMBL" id="KAJ2814120.1"/>
    </source>
</evidence>
<dbReference type="EMBL" id="JANBUP010000003">
    <property type="protein sequence ID" value="KAJ2814120.1"/>
    <property type="molecule type" value="Genomic_DNA"/>
</dbReference>
<organism evidence="1 2">
    <name type="scientific">Coemansia furcata</name>
    <dbReference type="NCBI Taxonomy" id="417177"/>
    <lineage>
        <taxon>Eukaryota</taxon>
        <taxon>Fungi</taxon>
        <taxon>Fungi incertae sedis</taxon>
        <taxon>Zoopagomycota</taxon>
        <taxon>Kickxellomycotina</taxon>
        <taxon>Kickxellomycetes</taxon>
        <taxon>Kickxellales</taxon>
        <taxon>Kickxellaceae</taxon>
        <taxon>Coemansia</taxon>
    </lineage>
</organism>